<name>A0ABS2BJ09_9NEIS</name>
<evidence type="ECO:0000256" key="4">
    <source>
        <dbReference type="ARBA" id="ARBA00022481"/>
    </source>
</evidence>
<comment type="subcellular location">
    <subcellularLocation>
        <location evidence="1">Cell inner membrane</location>
        <topology evidence="1">Single-pass membrane protein</topology>
    </subcellularLocation>
</comment>
<evidence type="ECO:0000256" key="7">
    <source>
        <dbReference type="ARBA" id="ARBA00022989"/>
    </source>
</evidence>
<keyword evidence="5" id="KW-0997">Cell inner membrane</keyword>
<accession>A0ABS2BJ09</accession>
<comment type="similarity">
    <text evidence="9">Belongs to the GSP H family.</text>
</comment>
<evidence type="ECO:0000256" key="8">
    <source>
        <dbReference type="ARBA" id="ARBA00023136"/>
    </source>
</evidence>
<dbReference type="Pfam" id="PF12019">
    <property type="entry name" value="GspH"/>
    <property type="match status" value="1"/>
</dbReference>
<keyword evidence="14" id="KW-1185">Reference proteome</keyword>
<dbReference type="InterPro" id="IPR012902">
    <property type="entry name" value="N_methyl_site"/>
</dbReference>
<evidence type="ECO:0000259" key="12">
    <source>
        <dbReference type="Pfam" id="PF12019"/>
    </source>
</evidence>
<dbReference type="Pfam" id="PF07963">
    <property type="entry name" value="N_methyl"/>
    <property type="match status" value="1"/>
</dbReference>
<evidence type="ECO:0000256" key="9">
    <source>
        <dbReference type="ARBA" id="ARBA00025772"/>
    </source>
</evidence>
<protein>
    <recommendedName>
        <fullName evidence="2">Type II secretion system protein H</fullName>
    </recommendedName>
    <alternativeName>
        <fullName evidence="10">General secretion pathway protein H</fullName>
    </alternativeName>
</protein>
<feature type="domain" description="General secretion pathway GspH" evidence="12">
    <location>
        <begin position="41"/>
        <end position="147"/>
    </location>
</feature>
<comment type="caution">
    <text evidence="13">The sequence shown here is derived from an EMBL/GenBank/DDBJ whole genome shotgun (WGS) entry which is preliminary data.</text>
</comment>
<dbReference type="EMBL" id="JAESND010000001">
    <property type="protein sequence ID" value="MBM3114814.1"/>
    <property type="molecule type" value="Genomic_DNA"/>
</dbReference>
<keyword evidence="4" id="KW-0488">Methylation</keyword>
<proteinExistence type="inferred from homology"/>
<evidence type="ECO:0000313" key="13">
    <source>
        <dbReference type="EMBL" id="MBM3114814.1"/>
    </source>
</evidence>
<dbReference type="InterPro" id="IPR045584">
    <property type="entry name" value="Pilin-like"/>
</dbReference>
<organism evidence="13 14">
    <name type="scientific">Jeongeupia naejangsanensis</name>
    <dbReference type="NCBI Taxonomy" id="613195"/>
    <lineage>
        <taxon>Bacteria</taxon>
        <taxon>Pseudomonadati</taxon>
        <taxon>Pseudomonadota</taxon>
        <taxon>Betaproteobacteria</taxon>
        <taxon>Neisseriales</taxon>
        <taxon>Chitinibacteraceae</taxon>
        <taxon>Jeongeupia</taxon>
    </lineage>
</organism>
<evidence type="ECO:0000256" key="6">
    <source>
        <dbReference type="ARBA" id="ARBA00022692"/>
    </source>
</evidence>
<evidence type="ECO:0000256" key="1">
    <source>
        <dbReference type="ARBA" id="ARBA00004377"/>
    </source>
</evidence>
<evidence type="ECO:0000256" key="2">
    <source>
        <dbReference type="ARBA" id="ARBA00021549"/>
    </source>
</evidence>
<keyword evidence="3" id="KW-1003">Cell membrane</keyword>
<keyword evidence="6 11" id="KW-0812">Transmembrane</keyword>
<dbReference type="PROSITE" id="PS00409">
    <property type="entry name" value="PROKAR_NTER_METHYL"/>
    <property type="match status" value="1"/>
</dbReference>
<evidence type="ECO:0000256" key="3">
    <source>
        <dbReference type="ARBA" id="ARBA00022475"/>
    </source>
</evidence>
<dbReference type="NCBIfam" id="TIGR02532">
    <property type="entry name" value="IV_pilin_GFxxxE"/>
    <property type="match status" value="1"/>
</dbReference>
<reference evidence="13 14" key="1">
    <citation type="submission" date="2021-01" db="EMBL/GenBank/DDBJ databases">
        <title>Draft Genome Sequence and Polyhydroxyalkanoate Biosynthetic Potential of Jeongeupia naejangsanensis Type Strain DSM 24253.</title>
        <authorList>
            <person name="Turrini P."/>
            <person name="Artuso I."/>
            <person name="Lugli G.A."/>
            <person name="Frangipani E."/>
            <person name="Ventura M."/>
            <person name="Visca P."/>
        </authorList>
    </citation>
    <scope>NUCLEOTIDE SEQUENCE [LARGE SCALE GENOMIC DNA]</scope>
    <source>
        <strain evidence="13 14">DSM 24253</strain>
    </source>
</reference>
<feature type="transmembrane region" description="Helical" evidence="11">
    <location>
        <begin position="7"/>
        <end position="28"/>
    </location>
</feature>
<evidence type="ECO:0000313" key="14">
    <source>
        <dbReference type="Proteomes" id="UP000809431"/>
    </source>
</evidence>
<dbReference type="SUPFAM" id="SSF54523">
    <property type="entry name" value="Pili subunits"/>
    <property type="match status" value="1"/>
</dbReference>
<gene>
    <name evidence="13" type="ORF">JMJ54_03135</name>
</gene>
<evidence type="ECO:0000256" key="5">
    <source>
        <dbReference type="ARBA" id="ARBA00022519"/>
    </source>
</evidence>
<dbReference type="Gene3D" id="3.55.40.10">
    <property type="entry name" value="minor pseudopilin epsh domain"/>
    <property type="match status" value="1"/>
</dbReference>
<evidence type="ECO:0000256" key="11">
    <source>
        <dbReference type="SAM" id="Phobius"/>
    </source>
</evidence>
<dbReference type="Proteomes" id="UP000809431">
    <property type="component" value="Unassembled WGS sequence"/>
</dbReference>
<dbReference type="RefSeq" id="WP_203536878.1">
    <property type="nucleotide sequence ID" value="NZ_JAESND010000001.1"/>
</dbReference>
<sequence length="161" mass="17606">MRRRRGFTLVEILVALAIVGLILGLAVVRLNDSDATTLSREAERLALLLDSARDAAINSGRVTAWSSDGRGYQFWLLDDQNSWQAIGADDVLRARPFPEGLALSTLTINLRERPIGERIVFEPSGVNAPFHLELQLGEARWQLDGDAMGRVSARAVDPGNG</sequence>
<keyword evidence="8 11" id="KW-0472">Membrane</keyword>
<keyword evidence="7 11" id="KW-1133">Transmembrane helix</keyword>
<evidence type="ECO:0000256" key="10">
    <source>
        <dbReference type="ARBA" id="ARBA00030775"/>
    </source>
</evidence>
<dbReference type="InterPro" id="IPR022346">
    <property type="entry name" value="T2SS_GspH"/>
</dbReference>